<feature type="region of interest" description="Disordered" evidence="1">
    <location>
        <begin position="115"/>
        <end position="145"/>
    </location>
</feature>
<name>A0A2P8FLE7_9BACT</name>
<gene>
    <name evidence="2" type="ORF">CLV42_12110</name>
</gene>
<protein>
    <submittedName>
        <fullName evidence="2">Uncharacterized protein</fullName>
    </submittedName>
</protein>
<evidence type="ECO:0000313" key="2">
    <source>
        <dbReference type="EMBL" id="PSL22540.1"/>
    </source>
</evidence>
<sequence>MKRNIPFKIDIPVPCTQSWDDMHPVDSGRYCGHCSKTIIDFTKLADHEVARIFLDSKGPICGRFSESQLNRDLLAIEKERANALVPALLVSTALAAGIASNAVANQHPVDLAPQIEQKDTTDVPAGSQVSKSDTTGMPATEGPMLVPDSLSKNNWEVVVTNLCIERLNIVSTGYTATWIPKSKRERRKIEQQYQKKLAEAVRSKPLRITTLPPEDDVKK</sequence>
<keyword evidence="3" id="KW-1185">Reference proteome</keyword>
<dbReference type="RefSeq" id="WP_106605814.1">
    <property type="nucleotide sequence ID" value="NZ_PYGK01000021.1"/>
</dbReference>
<dbReference type="OrthoDB" id="7432683at2"/>
<dbReference type="AlphaFoldDB" id="A0A2P8FLE7"/>
<dbReference type="Proteomes" id="UP000240978">
    <property type="component" value="Unassembled WGS sequence"/>
</dbReference>
<organism evidence="2 3">
    <name type="scientific">Chitinophaga ginsengisoli</name>
    <dbReference type="NCBI Taxonomy" id="363837"/>
    <lineage>
        <taxon>Bacteria</taxon>
        <taxon>Pseudomonadati</taxon>
        <taxon>Bacteroidota</taxon>
        <taxon>Chitinophagia</taxon>
        <taxon>Chitinophagales</taxon>
        <taxon>Chitinophagaceae</taxon>
        <taxon>Chitinophaga</taxon>
    </lineage>
</organism>
<evidence type="ECO:0000256" key="1">
    <source>
        <dbReference type="SAM" id="MobiDB-lite"/>
    </source>
</evidence>
<comment type="caution">
    <text evidence="2">The sequence shown here is derived from an EMBL/GenBank/DDBJ whole genome shotgun (WGS) entry which is preliminary data.</text>
</comment>
<feature type="compositionally biased region" description="Polar residues" evidence="1">
    <location>
        <begin position="127"/>
        <end position="137"/>
    </location>
</feature>
<dbReference type="EMBL" id="PYGK01000021">
    <property type="protein sequence ID" value="PSL22540.1"/>
    <property type="molecule type" value="Genomic_DNA"/>
</dbReference>
<proteinExistence type="predicted"/>
<accession>A0A2P8FLE7</accession>
<reference evidence="2 3" key="1">
    <citation type="submission" date="2018-03" db="EMBL/GenBank/DDBJ databases">
        <title>Genomic Encyclopedia of Archaeal and Bacterial Type Strains, Phase II (KMG-II): from individual species to whole genera.</title>
        <authorList>
            <person name="Goeker M."/>
        </authorList>
    </citation>
    <scope>NUCLEOTIDE SEQUENCE [LARGE SCALE GENOMIC DNA]</scope>
    <source>
        <strain evidence="2 3">DSM 18107</strain>
    </source>
</reference>
<evidence type="ECO:0000313" key="3">
    <source>
        <dbReference type="Proteomes" id="UP000240978"/>
    </source>
</evidence>